<name>A0A168BI88_9HYPO</name>
<reference evidence="4 5" key="1">
    <citation type="journal article" date="2016" name="Genome Biol. Evol.">
        <title>Divergent and convergent evolution of fungal pathogenicity.</title>
        <authorList>
            <person name="Shang Y."/>
            <person name="Xiao G."/>
            <person name="Zheng P."/>
            <person name="Cen K."/>
            <person name="Zhan S."/>
            <person name="Wang C."/>
        </authorList>
    </citation>
    <scope>NUCLEOTIDE SEQUENCE [LARGE SCALE GENOMIC DNA]</scope>
    <source>
        <strain evidence="4 5">RCEF 2490</strain>
    </source>
</reference>
<feature type="transmembrane region" description="Helical" evidence="2">
    <location>
        <begin position="34"/>
        <end position="51"/>
    </location>
</feature>
<feature type="transmembrane region" description="Helical" evidence="2">
    <location>
        <begin position="72"/>
        <end position="93"/>
    </location>
</feature>
<feature type="domain" description="Rhodopsin" evidence="3">
    <location>
        <begin position="55"/>
        <end position="293"/>
    </location>
</feature>
<protein>
    <recommendedName>
        <fullName evidence="3">Rhodopsin domain-containing protein</fullName>
    </recommendedName>
</protein>
<dbReference type="Pfam" id="PF20684">
    <property type="entry name" value="Fung_rhodopsin"/>
    <property type="match status" value="1"/>
</dbReference>
<organism evidence="4 5">
    <name type="scientific">Moelleriella libera RCEF 2490</name>
    <dbReference type="NCBI Taxonomy" id="1081109"/>
    <lineage>
        <taxon>Eukaryota</taxon>
        <taxon>Fungi</taxon>
        <taxon>Dikarya</taxon>
        <taxon>Ascomycota</taxon>
        <taxon>Pezizomycotina</taxon>
        <taxon>Sordariomycetes</taxon>
        <taxon>Hypocreomycetidae</taxon>
        <taxon>Hypocreales</taxon>
        <taxon>Clavicipitaceae</taxon>
        <taxon>Moelleriella</taxon>
    </lineage>
</organism>
<evidence type="ECO:0000313" key="5">
    <source>
        <dbReference type="Proteomes" id="UP000078544"/>
    </source>
</evidence>
<dbReference type="InterPro" id="IPR049326">
    <property type="entry name" value="Rhodopsin_dom_fungi"/>
</dbReference>
<feature type="transmembrane region" description="Helical" evidence="2">
    <location>
        <begin position="230"/>
        <end position="254"/>
    </location>
</feature>
<dbReference type="Proteomes" id="UP000078544">
    <property type="component" value="Unassembled WGS sequence"/>
</dbReference>
<dbReference type="AlphaFoldDB" id="A0A168BI88"/>
<keyword evidence="2" id="KW-0472">Membrane</keyword>
<comment type="caution">
    <text evidence="4">The sequence shown here is derived from an EMBL/GenBank/DDBJ whole genome shotgun (WGS) entry which is preliminary data.</text>
</comment>
<feature type="compositionally biased region" description="Polar residues" evidence="1">
    <location>
        <begin position="311"/>
        <end position="325"/>
    </location>
</feature>
<keyword evidence="2" id="KW-1133">Transmembrane helix</keyword>
<dbReference type="OrthoDB" id="3918601at2759"/>
<feature type="transmembrane region" description="Helical" evidence="2">
    <location>
        <begin position="195"/>
        <end position="218"/>
    </location>
</feature>
<dbReference type="PANTHER" id="PTHR38794">
    <property type="entry name" value="INTEGRAL MEMBRANE PROTEIN"/>
    <property type="match status" value="1"/>
</dbReference>
<dbReference type="PANTHER" id="PTHR38794:SF1">
    <property type="entry name" value="INTEGRAL MEMBRANE PROTEIN"/>
    <property type="match status" value="1"/>
</dbReference>
<evidence type="ECO:0000256" key="2">
    <source>
        <dbReference type="SAM" id="Phobius"/>
    </source>
</evidence>
<feature type="transmembrane region" description="Helical" evidence="2">
    <location>
        <begin position="113"/>
        <end position="132"/>
    </location>
</feature>
<keyword evidence="2" id="KW-0812">Transmembrane</keyword>
<keyword evidence="5" id="KW-1185">Reference proteome</keyword>
<dbReference type="STRING" id="1081109.A0A168BI88"/>
<evidence type="ECO:0000313" key="4">
    <source>
        <dbReference type="EMBL" id="KZZ95341.1"/>
    </source>
</evidence>
<feature type="region of interest" description="Disordered" evidence="1">
    <location>
        <begin position="303"/>
        <end position="330"/>
    </location>
</feature>
<accession>A0A168BI88</accession>
<evidence type="ECO:0000259" key="3">
    <source>
        <dbReference type="Pfam" id="PF20684"/>
    </source>
</evidence>
<proteinExistence type="predicted"/>
<feature type="transmembrane region" description="Helical" evidence="2">
    <location>
        <begin position="266"/>
        <end position="286"/>
    </location>
</feature>
<evidence type="ECO:0000256" key="1">
    <source>
        <dbReference type="SAM" id="MobiDB-lite"/>
    </source>
</evidence>
<feature type="transmembrane region" description="Helical" evidence="2">
    <location>
        <begin position="153"/>
        <end position="175"/>
    </location>
</feature>
<dbReference type="EMBL" id="AZGY01000009">
    <property type="protein sequence ID" value="KZZ95341.1"/>
    <property type="molecule type" value="Genomic_DNA"/>
</dbReference>
<gene>
    <name evidence="4" type="ORF">AAL_04572</name>
</gene>
<sequence length="417" mass="44892">MTAFSGPSSGPFGGDKTTFSALLPREYETDSNKAPVVRAVTALLMVIAILSTTTRLTTKLITVGSMKIDDHLVAAATFVAIVESVIVISGGAAGLGQFQNTLDSSQVSTILKFGYFASAMYILCVALTKVSATRTLLHMSPRKHGLAVRKHGLAIRAVEIVIGLWAMGSTVAILFQCGLQEPWDSTGNKCNHRAYVWVSINTLNILTDLAIVTVMVDIFRNIQTSRSKKILVIGVFGSRILTIPAIICHIIFFNRAAKSTDQTFDMWSPTVVMQVVVCLSIFTTCVPNLKPFLDSVESGQMHAGDLRQTKSKNSTNRSNPRTTRSAVARGGTAVALESQSSSCNSRYQKILELEEMEARISKQRGPSTSTTAAFEPGGAGWDGQSYTSQTVLVQQSWRVDVERSSAANVKTDGGALA</sequence>